<evidence type="ECO:0000313" key="4">
    <source>
        <dbReference type="EMBL" id="SUM32163.1"/>
    </source>
</evidence>
<feature type="transmembrane region" description="Helical" evidence="2">
    <location>
        <begin position="76"/>
        <end position="97"/>
    </location>
</feature>
<dbReference type="Proteomes" id="UP000321057">
    <property type="component" value="Unassembled WGS sequence"/>
</dbReference>
<dbReference type="EMBL" id="BKAX01000001">
    <property type="protein sequence ID" value="GEQ04586.1"/>
    <property type="molecule type" value="Genomic_DNA"/>
</dbReference>
<dbReference type="OrthoDB" id="9971214at2"/>
<organism evidence="4 5">
    <name type="scientific">Staphylococcus gallinarum</name>
    <dbReference type="NCBI Taxonomy" id="1293"/>
    <lineage>
        <taxon>Bacteria</taxon>
        <taxon>Bacillati</taxon>
        <taxon>Bacillota</taxon>
        <taxon>Bacilli</taxon>
        <taxon>Bacillales</taxon>
        <taxon>Staphylococcaceae</taxon>
        <taxon>Staphylococcus</taxon>
    </lineage>
</organism>
<keyword evidence="2" id="KW-0812">Transmembrane</keyword>
<evidence type="ECO:0000313" key="6">
    <source>
        <dbReference type="Proteomes" id="UP000321057"/>
    </source>
</evidence>
<evidence type="ECO:0000313" key="3">
    <source>
        <dbReference type="EMBL" id="GEQ04586.1"/>
    </source>
</evidence>
<keyword evidence="2" id="KW-1133">Transmembrane helix</keyword>
<dbReference type="RefSeq" id="WP_042739702.1">
    <property type="nucleotide sequence ID" value="NZ_BKAX01000001.1"/>
</dbReference>
<feature type="coiled-coil region" evidence="1">
    <location>
        <begin position="132"/>
        <end position="173"/>
    </location>
</feature>
<feature type="transmembrane region" description="Helical" evidence="2">
    <location>
        <begin position="12"/>
        <end position="31"/>
    </location>
</feature>
<keyword evidence="6" id="KW-1185">Reference proteome</keyword>
<dbReference type="STRING" id="1293.SH09_11030"/>
<dbReference type="EMBL" id="UHDK01000001">
    <property type="protein sequence ID" value="SUM32163.1"/>
    <property type="molecule type" value="Genomic_DNA"/>
</dbReference>
<dbReference type="Proteomes" id="UP000255277">
    <property type="component" value="Unassembled WGS sequence"/>
</dbReference>
<accession>A0A0D0QUA6</accession>
<feature type="transmembrane region" description="Helical" evidence="2">
    <location>
        <begin position="37"/>
        <end position="55"/>
    </location>
</feature>
<keyword evidence="1" id="KW-0175">Coiled coil</keyword>
<sequence length="176" mass="20803">MEDNKNLAKMYLVKALYFLVAAFVNILTIITTKNFEVAMLGVMLYFMPIFIENYMKNVYNKPTKILRRIGYIIPSLFIFVNILIFVLCSYISTYKFIISTNWYIGAIIVVTIPLIFISALDIFLYGFNNEEIKASNDTIEHLKKNREQSRELKIKQEKELKEEERQFKIERSKRKG</sequence>
<evidence type="ECO:0000256" key="2">
    <source>
        <dbReference type="SAM" id="Phobius"/>
    </source>
</evidence>
<reference evidence="3 6" key="2">
    <citation type="submission" date="2019-07" db="EMBL/GenBank/DDBJ databases">
        <title>Whole genome shotgun sequence of Staphylococcus gallinarum NBRC 109767.</title>
        <authorList>
            <person name="Hosoyama A."/>
            <person name="Uohara A."/>
            <person name="Ohji S."/>
            <person name="Ichikawa N."/>
        </authorList>
    </citation>
    <scope>NUCLEOTIDE SEQUENCE [LARGE SCALE GENOMIC DNA]</scope>
    <source>
        <strain evidence="3 6">NBRC 109767</strain>
    </source>
</reference>
<proteinExistence type="predicted"/>
<evidence type="ECO:0000313" key="5">
    <source>
        <dbReference type="Proteomes" id="UP000255277"/>
    </source>
</evidence>
<name>A0A0D0QUA6_STAGA</name>
<keyword evidence="2" id="KW-0472">Membrane</keyword>
<feature type="transmembrane region" description="Helical" evidence="2">
    <location>
        <begin position="103"/>
        <end position="127"/>
    </location>
</feature>
<protein>
    <submittedName>
        <fullName evidence="4">Uncharacterized protein</fullName>
    </submittedName>
</protein>
<gene>
    <name evidence="4" type="ORF">NCTC12195_01604</name>
    <name evidence="3" type="ORF">SGA02_04140</name>
</gene>
<reference evidence="4 5" key="1">
    <citation type="submission" date="2018-06" db="EMBL/GenBank/DDBJ databases">
        <authorList>
            <consortium name="Pathogen Informatics"/>
            <person name="Doyle S."/>
        </authorList>
    </citation>
    <scope>NUCLEOTIDE SEQUENCE [LARGE SCALE GENOMIC DNA]</scope>
    <source>
        <strain evidence="4 5">NCTC12195</strain>
    </source>
</reference>
<dbReference type="AlphaFoldDB" id="A0A0D0QUA6"/>
<evidence type="ECO:0000256" key="1">
    <source>
        <dbReference type="SAM" id="Coils"/>
    </source>
</evidence>